<feature type="compositionally biased region" description="Basic and acidic residues" evidence="1">
    <location>
        <begin position="354"/>
        <end position="365"/>
    </location>
</feature>
<sequence length="365" mass="40268">MKTPKKIVAALGLGGVAALAWWVLSPSQDAPAAAEVPPHKHRRVAHQQHDSAEGTVVVSDEKASPMVAQHPTVPEEREPEPELQPVQLTRQFAVLSDVYAAEIQYPPYSKPITAKHASYLEPNRFTAVEMPVLGGSSTAALSLPKYRFFDPDKVTLSLMTDLAVSAIRYEFYDLDSQQRFLVKHTDRKSLTVAGNANWPQEIRVKATVDFARGTDVLTADFRYEVPVAYVNSADAPTAQGSNMVIPLDLEVTEAGIYRIRANLYRQDGEVIAALSRKSRLGEGQQSLSLKVHQSVLSGTDGRYQLKNWVVERMSGMPGEKAAFGVSRQPVMTLEPFQVSTLSQEAYTPSPQEQQRLDFLRRAAAP</sequence>
<evidence type="ECO:0000256" key="1">
    <source>
        <dbReference type="SAM" id="MobiDB-lite"/>
    </source>
</evidence>
<dbReference type="RefSeq" id="WP_255391475.1">
    <property type="nucleotide sequence ID" value="NZ_CP101509.1"/>
</dbReference>
<reference evidence="3" key="1">
    <citation type="submission" date="2022-07" db="EMBL/GenBank/DDBJ databases">
        <title>Genome sequencing of Photobacterium atrarenae GJH2-4.</title>
        <authorList>
            <person name="Park S.-J."/>
        </authorList>
    </citation>
    <scope>NUCLEOTIDE SEQUENCE</scope>
    <source>
        <strain evidence="3">GJH2-4</strain>
    </source>
</reference>
<feature type="region of interest" description="Disordered" evidence="1">
    <location>
        <begin position="44"/>
        <end position="82"/>
    </location>
</feature>
<evidence type="ECO:0000313" key="3">
    <source>
        <dbReference type="EMBL" id="UTV30130.1"/>
    </source>
</evidence>
<proteinExistence type="predicted"/>
<evidence type="ECO:0000313" key="4">
    <source>
        <dbReference type="Proteomes" id="UP001057998"/>
    </source>
</evidence>
<gene>
    <name evidence="3" type="ORF">NNL38_16215</name>
</gene>
<protein>
    <submittedName>
        <fullName evidence="3">Uncharacterized protein</fullName>
    </submittedName>
</protein>
<feature type="chain" id="PRO_5045543269" evidence="2">
    <location>
        <begin position="21"/>
        <end position="365"/>
    </location>
</feature>
<feature type="compositionally biased region" description="Polar residues" evidence="1">
    <location>
        <begin position="342"/>
        <end position="353"/>
    </location>
</feature>
<name>A0ABY5GMV2_9GAMM</name>
<feature type="region of interest" description="Disordered" evidence="1">
    <location>
        <begin position="342"/>
        <end position="365"/>
    </location>
</feature>
<accession>A0ABY5GMV2</accession>
<feature type="signal peptide" evidence="2">
    <location>
        <begin position="1"/>
        <end position="20"/>
    </location>
</feature>
<dbReference type="Proteomes" id="UP001057998">
    <property type="component" value="Chromosome 2"/>
</dbReference>
<dbReference type="EMBL" id="CP101509">
    <property type="protein sequence ID" value="UTV30130.1"/>
    <property type="molecule type" value="Genomic_DNA"/>
</dbReference>
<keyword evidence="4" id="KW-1185">Reference proteome</keyword>
<evidence type="ECO:0000256" key="2">
    <source>
        <dbReference type="SAM" id="SignalP"/>
    </source>
</evidence>
<organism evidence="3 4">
    <name type="scientific">Photobacterium atrarenae</name>
    <dbReference type="NCBI Taxonomy" id="865757"/>
    <lineage>
        <taxon>Bacteria</taxon>
        <taxon>Pseudomonadati</taxon>
        <taxon>Pseudomonadota</taxon>
        <taxon>Gammaproteobacteria</taxon>
        <taxon>Vibrionales</taxon>
        <taxon>Vibrionaceae</taxon>
        <taxon>Photobacterium</taxon>
    </lineage>
</organism>
<keyword evidence="2" id="KW-0732">Signal</keyword>